<dbReference type="Proteomes" id="UP001501442">
    <property type="component" value="Unassembled WGS sequence"/>
</dbReference>
<dbReference type="InterPro" id="IPR058053">
    <property type="entry name" value="RamC_C"/>
</dbReference>
<dbReference type="InterPro" id="IPR011009">
    <property type="entry name" value="Kinase-like_dom_sf"/>
</dbReference>
<dbReference type="SUPFAM" id="SSF56112">
    <property type="entry name" value="Protein kinase-like (PK-like)"/>
    <property type="match status" value="1"/>
</dbReference>
<reference evidence="3" key="1">
    <citation type="journal article" date="2019" name="Int. J. Syst. Evol. Microbiol.">
        <title>The Global Catalogue of Microorganisms (GCM) 10K type strain sequencing project: providing services to taxonomists for standard genome sequencing and annotation.</title>
        <authorList>
            <consortium name="The Broad Institute Genomics Platform"/>
            <consortium name="The Broad Institute Genome Sequencing Center for Infectious Disease"/>
            <person name="Wu L."/>
            <person name="Ma J."/>
        </authorList>
    </citation>
    <scope>NUCLEOTIDE SEQUENCE [LARGE SCALE GENOMIC DNA]</scope>
    <source>
        <strain evidence="3">JCM 17939</strain>
    </source>
</reference>
<dbReference type="InterPro" id="IPR053524">
    <property type="entry name" value="Aerial_hyphae_peptide-synth"/>
</dbReference>
<evidence type="ECO:0000259" key="1">
    <source>
        <dbReference type="Pfam" id="PF25816"/>
    </source>
</evidence>
<dbReference type="EMBL" id="BAABHK010000008">
    <property type="protein sequence ID" value="GAA4630932.1"/>
    <property type="molecule type" value="Genomic_DNA"/>
</dbReference>
<dbReference type="Pfam" id="PF25816">
    <property type="entry name" value="RamC_N"/>
    <property type="match status" value="1"/>
</dbReference>
<name>A0ABP8UGQ8_9ACTN</name>
<dbReference type="CDD" id="cd04791">
    <property type="entry name" value="LanC_SerThrkinase"/>
    <property type="match status" value="1"/>
</dbReference>
<dbReference type="InterPro" id="IPR007822">
    <property type="entry name" value="LANC-like"/>
</dbReference>
<dbReference type="Gene3D" id="1.50.10.20">
    <property type="match status" value="2"/>
</dbReference>
<feature type="domain" description="RamC N-terminal" evidence="1">
    <location>
        <begin position="34"/>
        <end position="219"/>
    </location>
</feature>
<gene>
    <name evidence="2" type="primary">lanKC_4</name>
    <name evidence="2" type="ORF">GCM10023196_058290</name>
</gene>
<comment type="caution">
    <text evidence="2">The sequence shown here is derived from an EMBL/GenBank/DDBJ whole genome shotgun (WGS) entry which is preliminary data.</text>
</comment>
<proteinExistence type="predicted"/>
<organism evidence="2 3">
    <name type="scientific">Actinoallomurus vinaceus</name>
    <dbReference type="NCBI Taxonomy" id="1080074"/>
    <lineage>
        <taxon>Bacteria</taxon>
        <taxon>Bacillati</taxon>
        <taxon>Actinomycetota</taxon>
        <taxon>Actinomycetes</taxon>
        <taxon>Streptosporangiales</taxon>
        <taxon>Thermomonosporaceae</taxon>
        <taxon>Actinoallomurus</taxon>
    </lineage>
</organism>
<dbReference type="Pfam" id="PF05147">
    <property type="entry name" value="LANC_like"/>
    <property type="match status" value="1"/>
</dbReference>
<dbReference type="SUPFAM" id="SSF158745">
    <property type="entry name" value="LanC-like"/>
    <property type="match status" value="1"/>
</dbReference>
<protein>
    <submittedName>
        <fullName evidence="2">Class III lanthionine synthetase LanKC</fullName>
    </submittedName>
</protein>
<dbReference type="InterPro" id="IPR057929">
    <property type="entry name" value="RamC_N"/>
</dbReference>
<evidence type="ECO:0000313" key="3">
    <source>
        <dbReference type="Proteomes" id="UP001501442"/>
    </source>
</evidence>
<dbReference type="RefSeq" id="WP_345434274.1">
    <property type="nucleotide sequence ID" value="NZ_BAABHK010000008.1"/>
</dbReference>
<evidence type="ECO:0000313" key="2">
    <source>
        <dbReference type="EMBL" id="GAA4630932.1"/>
    </source>
</evidence>
<sequence length="855" mass="93328">MQRINDYDRFYVADPDFFEVPDRIPDGDTRLSFFSADVPAGWRRAENGWWVRLSPSAEAGPEQGWMIHVSVAEHLVERTVEIVGGYCLNHSIGFEGIRSRRAARALNAKRADRRRSGRLMTLFPADEARFTTALLDLDTLLKGQPGPYALGALRHGSGPLYCRYGSFAPATETDEHGEPVSRLRCPDGRLVVEDSAPVFRPPDWVSVPEVLDADLRAMRETVQGGLPYRIERALAITNAGGTYVAADRLTGARVVLREARPYAGLDERGEDAVTRLDRHRAALERAAGLDYVPELLECRTFGEHRFLVEEFVEGVPLSLSMLAGLPLLTHQEAVRDSGDVATYTKWAMDVLDQLRDAVDGLLGRGIRLGELDPENVVVRPDGRVALVDLESATSLDDDRAPAADDPQFCVPAGVRGAAAHDHLINRLRLWLFLPLPYHERAKVRTLSEAVTRHYPVPPDFGANLVRVLGCSDPDSAGDALDRPEANWPEIRDSLIRGIHAVATPHRRDRLFPGTPTTPTTIGGHPLGYGAAGVLYALGQAGAEIPEEYVGWLAKAALDDPAPLPGLYDGLHGVAFVLDHLGHRETALTVLDRSRPLDETARSADLNGGLAGIALNLLHFARVTGDEEMLARAVHLGDDLAVRVRDGLPATPGGPEPYGLLHGPTGPALLFQHLYAHTGEPRYLDLADTALRHDLDRCVTRPDGTVHLFDGTRYLTYLHGGSNGLAFVLRNQLRHRPAPDLRAALDGIRRACQPACVHNAGLFRGRAGMIATLAELGFAEDGPAIRDQVRRLAWHARRRHGHLVFPGFRMRRLAMDLATGSAGVLLALGAAFGERTGVLPHLDSRTATTDPPEGGR</sequence>
<accession>A0ABP8UGQ8</accession>
<keyword evidence="3" id="KW-1185">Reference proteome</keyword>
<dbReference type="NCBIfam" id="NF038151">
    <property type="entry name" value="lanthi_synth_III"/>
    <property type="match status" value="1"/>
</dbReference>
<dbReference type="SMART" id="SM01260">
    <property type="entry name" value="LANC_like"/>
    <property type="match status" value="1"/>
</dbReference>